<dbReference type="EMBL" id="JARK01001352">
    <property type="protein sequence ID" value="EYC22972.1"/>
    <property type="molecule type" value="Genomic_DNA"/>
</dbReference>
<protein>
    <submittedName>
        <fullName evidence="1">Uncharacterized protein</fullName>
    </submittedName>
</protein>
<name>A0A016V7I0_9BILA</name>
<comment type="caution">
    <text evidence="1">The sequence shown here is derived from an EMBL/GenBank/DDBJ whole genome shotgun (WGS) entry which is preliminary data.</text>
</comment>
<dbReference type="AlphaFoldDB" id="A0A016V7I0"/>
<organism evidence="1 2">
    <name type="scientific">Ancylostoma ceylanicum</name>
    <dbReference type="NCBI Taxonomy" id="53326"/>
    <lineage>
        <taxon>Eukaryota</taxon>
        <taxon>Metazoa</taxon>
        <taxon>Ecdysozoa</taxon>
        <taxon>Nematoda</taxon>
        <taxon>Chromadorea</taxon>
        <taxon>Rhabditida</taxon>
        <taxon>Rhabditina</taxon>
        <taxon>Rhabditomorpha</taxon>
        <taxon>Strongyloidea</taxon>
        <taxon>Ancylostomatidae</taxon>
        <taxon>Ancylostomatinae</taxon>
        <taxon>Ancylostoma</taxon>
    </lineage>
</organism>
<sequence length="84" mass="9411">MPVTLDNPPIPKSNSTRSFTAVFLENAHLFENLLLGVVVCPRLVGERAVDQECLTTSSSLIHSLFERNTWQLEEEANRRTISLG</sequence>
<evidence type="ECO:0000313" key="2">
    <source>
        <dbReference type="Proteomes" id="UP000024635"/>
    </source>
</evidence>
<gene>
    <name evidence="1" type="primary">Acey_s0016.g3047</name>
    <name evidence="1" type="ORF">Y032_0016g3047</name>
</gene>
<evidence type="ECO:0000313" key="1">
    <source>
        <dbReference type="EMBL" id="EYC22972.1"/>
    </source>
</evidence>
<keyword evidence="2" id="KW-1185">Reference proteome</keyword>
<proteinExistence type="predicted"/>
<reference evidence="2" key="1">
    <citation type="journal article" date="2015" name="Nat. Genet.">
        <title>The genome and transcriptome of the zoonotic hookworm Ancylostoma ceylanicum identify infection-specific gene families.</title>
        <authorList>
            <person name="Schwarz E.M."/>
            <person name="Hu Y."/>
            <person name="Antoshechkin I."/>
            <person name="Miller M.M."/>
            <person name="Sternberg P.W."/>
            <person name="Aroian R.V."/>
        </authorList>
    </citation>
    <scope>NUCLEOTIDE SEQUENCE</scope>
    <source>
        <strain evidence="2">HY135</strain>
    </source>
</reference>
<dbReference type="Proteomes" id="UP000024635">
    <property type="component" value="Unassembled WGS sequence"/>
</dbReference>
<accession>A0A016V7I0</accession>